<keyword evidence="4" id="KW-0150">Chloroplast</keyword>
<evidence type="ECO:0000256" key="2">
    <source>
        <dbReference type="ARBA" id="ARBA00004229"/>
    </source>
</evidence>
<feature type="binding site" evidence="9">
    <location>
        <position position="277"/>
    </location>
    <ligand>
        <name>chlorophyll a</name>
        <dbReference type="ChEBI" id="CHEBI:58416"/>
        <label>1</label>
    </ligand>
</feature>
<sequence length="407" mass="43918">MKFSAVVMSVALAASQTSAFVAPSARSSAMSRLYSSEMKEETAAPTTTTEDAAPASPIPAADMKEFEDKVVEETASELKAAATAAAVAAPAAPVTAADYVLKTIDKSKIVPGRNAETDRSVAVPFLKRPPKLDGTQAGDFGFDPLGLTEEFDLFTMQEAELRHARLAMLAVVGWPLSELFAPSWMLQNGCAPSVLNGFNPVSAVAVLAAFGAFGFFEYKTALRRNDNTAFGKMHRADLADCKDGEYGVAGDYNFDPLGLYSSIGNDAYARKGLREVEISHGRSAMLGITAFAAWEALTGHPIVENSMFFHPNFELPALVAAYYAFGFFYERDEESADTFFRYKLSSEGNARLENMKIGGGESAAPSLPFDVDAIKEIPDKISATVETLQQQYSKLENAYMDNVVKKD</sequence>
<dbReference type="GO" id="GO:0016168">
    <property type="term" value="F:chlorophyll binding"/>
    <property type="evidence" value="ECO:0007669"/>
    <property type="project" value="UniProtKB-KW"/>
</dbReference>
<dbReference type="GO" id="GO:0030076">
    <property type="term" value="C:light-harvesting complex"/>
    <property type="evidence" value="ECO:0007669"/>
    <property type="project" value="UniProtKB-KW"/>
</dbReference>
<evidence type="ECO:0000256" key="10">
    <source>
        <dbReference type="SAM" id="MobiDB-lite"/>
    </source>
</evidence>
<keyword evidence="6" id="KW-0934">Plastid</keyword>
<keyword evidence="9" id="KW-0148">Chlorophyll</keyword>
<dbReference type="Pfam" id="PF00504">
    <property type="entry name" value="Chloroa_b-bind"/>
    <property type="match status" value="1"/>
</dbReference>
<evidence type="ECO:0000256" key="1">
    <source>
        <dbReference type="ARBA" id="ARBA00004022"/>
    </source>
</evidence>
<comment type="subcellular location">
    <subcellularLocation>
        <location evidence="2">Plastid</location>
        <location evidence="2">Chloroplast</location>
    </subcellularLocation>
</comment>
<evidence type="ECO:0000256" key="6">
    <source>
        <dbReference type="ARBA" id="ARBA00022640"/>
    </source>
</evidence>
<evidence type="ECO:0000256" key="9">
    <source>
        <dbReference type="PIRSR" id="PIRSR601344-1"/>
    </source>
</evidence>
<feature type="signal peptide" evidence="11">
    <location>
        <begin position="1"/>
        <end position="19"/>
    </location>
</feature>
<feature type="binding site" description="axial binding residue" evidence="9">
    <location>
        <position position="238"/>
    </location>
    <ligand>
        <name>chlorophyll b</name>
        <dbReference type="ChEBI" id="CHEBI:61721"/>
        <label>1</label>
    </ligand>
    <ligandPart>
        <name>Mg</name>
        <dbReference type="ChEBI" id="CHEBI:25107"/>
    </ligandPart>
</feature>
<comment type="subunit">
    <text evidence="8">The LHC complex of chromophytic algae is composed of fucoxanthin, chlorophyll A and C bound non-covalently by fucoxanthin chlorophyll proteins (FCPs). The ratio of the pigments in LHC; fucoxanthin: chlorophyll C: chlorophyll A; (0.6-1): (0.1-0.3): (1).</text>
</comment>
<keyword evidence="13" id="KW-1185">Reference proteome</keyword>
<feature type="binding site" description="axial binding residue" evidence="9">
    <location>
        <position position="206"/>
    </location>
    <ligand>
        <name>chlorophyll b</name>
        <dbReference type="ChEBI" id="CHEBI:61721"/>
        <label>1</label>
    </ligand>
    <ligandPart>
        <name>Mg</name>
        <dbReference type="ChEBI" id="CHEBI:25107"/>
    </ligandPart>
</feature>
<keyword evidence="5" id="KW-0602">Photosynthesis</keyword>
<proteinExistence type="inferred from homology"/>
<feature type="region of interest" description="Disordered" evidence="10">
    <location>
        <begin position="36"/>
        <end position="56"/>
    </location>
</feature>
<evidence type="ECO:0000256" key="3">
    <source>
        <dbReference type="ARBA" id="ARBA00005933"/>
    </source>
</evidence>
<dbReference type="PANTHER" id="PTHR21649">
    <property type="entry name" value="CHLOROPHYLL A/B BINDING PROTEIN"/>
    <property type="match status" value="1"/>
</dbReference>
<feature type="binding site" evidence="9">
    <location>
        <position position="163"/>
    </location>
    <ligand>
        <name>chlorophyll a</name>
        <dbReference type="ChEBI" id="CHEBI:58416"/>
        <label>1</label>
    </ligand>
</feature>
<dbReference type="AlphaFoldDB" id="A0A448ZIV7"/>
<gene>
    <name evidence="12" type="ORF">PSNMU_V1.4_AUG-EV-PASAV3_0088630</name>
</gene>
<dbReference type="Gene3D" id="1.10.3460.10">
    <property type="entry name" value="Chlorophyll a/b binding protein domain"/>
    <property type="match status" value="1"/>
</dbReference>
<evidence type="ECO:0000256" key="8">
    <source>
        <dbReference type="ARBA" id="ARBA00044011"/>
    </source>
</evidence>
<dbReference type="SUPFAM" id="SSF103511">
    <property type="entry name" value="Chlorophyll a-b binding protein"/>
    <property type="match status" value="1"/>
</dbReference>
<feature type="chain" id="PRO_5018968175" evidence="11">
    <location>
        <begin position="20"/>
        <end position="407"/>
    </location>
</feature>
<evidence type="ECO:0000256" key="7">
    <source>
        <dbReference type="ARBA" id="ARBA00023243"/>
    </source>
</evidence>
<keyword evidence="7" id="KW-0437">Light-harvesting polypeptide</keyword>
<feature type="compositionally biased region" description="Low complexity" evidence="10">
    <location>
        <begin position="43"/>
        <end position="56"/>
    </location>
</feature>
<organism evidence="12 13">
    <name type="scientific">Pseudo-nitzschia multistriata</name>
    <dbReference type="NCBI Taxonomy" id="183589"/>
    <lineage>
        <taxon>Eukaryota</taxon>
        <taxon>Sar</taxon>
        <taxon>Stramenopiles</taxon>
        <taxon>Ochrophyta</taxon>
        <taxon>Bacillariophyta</taxon>
        <taxon>Bacillariophyceae</taxon>
        <taxon>Bacillariophycidae</taxon>
        <taxon>Bacillariales</taxon>
        <taxon>Bacillariaceae</taxon>
        <taxon>Pseudo-nitzschia</taxon>
    </lineage>
</organism>
<dbReference type="OrthoDB" id="423598at2759"/>
<dbReference type="GO" id="GO:0009765">
    <property type="term" value="P:photosynthesis, light harvesting"/>
    <property type="evidence" value="ECO:0007669"/>
    <property type="project" value="InterPro"/>
</dbReference>
<dbReference type="InterPro" id="IPR022796">
    <property type="entry name" value="Chloroa_b-bind"/>
</dbReference>
<protein>
    <submittedName>
        <fullName evidence="12">Uncharacterized protein</fullName>
    </submittedName>
</protein>
<accession>A0A448ZIV7</accession>
<evidence type="ECO:0000256" key="4">
    <source>
        <dbReference type="ARBA" id="ARBA00022528"/>
    </source>
</evidence>
<dbReference type="GO" id="GO:0016020">
    <property type="term" value="C:membrane"/>
    <property type="evidence" value="ECO:0007669"/>
    <property type="project" value="InterPro"/>
</dbReference>
<evidence type="ECO:0000313" key="13">
    <source>
        <dbReference type="Proteomes" id="UP000291116"/>
    </source>
</evidence>
<comment type="similarity">
    <text evidence="3">Belongs to the fucoxanthin chlorophyll protein family.</text>
</comment>
<feature type="binding site" description="axial binding residue" evidence="9">
    <location>
        <position position="165"/>
    </location>
    <ligand>
        <name>chlorophyll b</name>
        <dbReference type="ChEBI" id="CHEBI:61721"/>
        <label>1</label>
    </ligand>
    <ligandPart>
        <name>Mg</name>
        <dbReference type="ChEBI" id="CHEBI:25107"/>
    </ligandPart>
</feature>
<feature type="binding site" evidence="9">
    <location>
        <position position="282"/>
    </location>
    <ligand>
        <name>chlorophyll a</name>
        <dbReference type="ChEBI" id="CHEBI:58416"/>
        <label>1</label>
    </ligand>
</feature>
<dbReference type="GO" id="GO:0009507">
    <property type="term" value="C:chloroplast"/>
    <property type="evidence" value="ECO:0007669"/>
    <property type="project" value="UniProtKB-SubCell"/>
</dbReference>
<evidence type="ECO:0000256" key="11">
    <source>
        <dbReference type="SAM" id="SignalP"/>
    </source>
</evidence>
<name>A0A448ZIV7_9STRA</name>
<evidence type="ECO:0000313" key="12">
    <source>
        <dbReference type="EMBL" id="VEU41911.1"/>
    </source>
</evidence>
<dbReference type="Proteomes" id="UP000291116">
    <property type="component" value="Unassembled WGS sequence"/>
</dbReference>
<reference evidence="12 13" key="1">
    <citation type="submission" date="2019-01" db="EMBL/GenBank/DDBJ databases">
        <authorList>
            <person name="Ferrante I. M."/>
        </authorList>
    </citation>
    <scope>NUCLEOTIDE SEQUENCE [LARGE SCALE GENOMIC DNA]</scope>
    <source>
        <strain evidence="12 13">B856</strain>
    </source>
</reference>
<keyword evidence="9" id="KW-0157">Chromophore</keyword>
<dbReference type="InterPro" id="IPR001344">
    <property type="entry name" value="Chloro_AB-bd_pln"/>
</dbReference>
<keyword evidence="11" id="KW-0732">Signal</keyword>
<evidence type="ECO:0000256" key="5">
    <source>
        <dbReference type="ARBA" id="ARBA00022531"/>
    </source>
</evidence>
<dbReference type="EMBL" id="CAACVS010000395">
    <property type="protein sequence ID" value="VEU41911.1"/>
    <property type="molecule type" value="Genomic_DNA"/>
</dbReference>
<comment type="function">
    <text evidence="1">The light-harvesting complex (LHC) functions as a light receptor, it captures and delivers excitation energy to photosystems with which it is closely associated. Energy is transferred from the carotenoid and chlorophyll C (or B) to chlorophyll A and the photosynthetic reaction centers where it is used to synthesize ATP and reducing power.</text>
</comment>
<feature type="binding site" evidence="9">
    <location>
        <position position="160"/>
    </location>
    <ligand>
        <name>chlorophyll b</name>
        <dbReference type="ChEBI" id="CHEBI:61721"/>
        <label>3</label>
    </ligand>
</feature>